<keyword evidence="1" id="KW-0472">Membrane</keyword>
<evidence type="ECO:0000313" key="3">
    <source>
        <dbReference type="EMBL" id="RKD90500.1"/>
    </source>
</evidence>
<dbReference type="InterPro" id="IPR006675">
    <property type="entry name" value="HDIG_dom"/>
</dbReference>
<evidence type="ECO:0000256" key="1">
    <source>
        <dbReference type="SAM" id="Phobius"/>
    </source>
</evidence>
<dbReference type="PANTHER" id="PTHR36442">
    <property type="entry name" value="CYCLIC-DI-AMP PHOSPHODIESTERASE PGPH"/>
    <property type="match status" value="1"/>
</dbReference>
<dbReference type="InterPro" id="IPR006674">
    <property type="entry name" value="HD_domain"/>
</dbReference>
<organism evidence="3 4">
    <name type="scientific">Mangrovibacterium diazotrophicum</name>
    <dbReference type="NCBI Taxonomy" id="1261403"/>
    <lineage>
        <taxon>Bacteria</taxon>
        <taxon>Pseudomonadati</taxon>
        <taxon>Bacteroidota</taxon>
        <taxon>Bacteroidia</taxon>
        <taxon>Marinilabiliales</taxon>
        <taxon>Prolixibacteraceae</taxon>
        <taxon>Mangrovibacterium</taxon>
    </lineage>
</organism>
<feature type="transmembrane region" description="Helical" evidence="1">
    <location>
        <begin position="427"/>
        <end position="447"/>
    </location>
</feature>
<feature type="transmembrane region" description="Helical" evidence="1">
    <location>
        <begin position="325"/>
        <end position="343"/>
    </location>
</feature>
<keyword evidence="1" id="KW-0812">Transmembrane</keyword>
<dbReference type="AlphaFoldDB" id="A0A419W503"/>
<feature type="transmembrane region" description="Helical" evidence="1">
    <location>
        <begin position="302"/>
        <end position="319"/>
    </location>
</feature>
<proteinExistence type="predicted"/>
<dbReference type="SUPFAM" id="SSF109604">
    <property type="entry name" value="HD-domain/PDEase-like"/>
    <property type="match status" value="1"/>
</dbReference>
<feature type="transmembrane region" description="Helical" evidence="1">
    <location>
        <begin position="348"/>
        <end position="364"/>
    </location>
</feature>
<keyword evidence="1" id="KW-1133">Transmembrane helix</keyword>
<dbReference type="PANTHER" id="PTHR36442:SF1">
    <property type="entry name" value="CYCLIC-DI-AMP PHOSPHODIESTERASE PGPH"/>
    <property type="match status" value="1"/>
</dbReference>
<keyword evidence="4" id="KW-1185">Reference proteome</keyword>
<accession>A0A419W503</accession>
<gene>
    <name evidence="3" type="ORF">BC643_0840</name>
</gene>
<dbReference type="Pfam" id="PF01966">
    <property type="entry name" value="HD"/>
    <property type="match status" value="1"/>
</dbReference>
<feature type="domain" description="HD/PDEase" evidence="2">
    <location>
        <begin position="476"/>
        <end position="633"/>
    </location>
</feature>
<dbReference type="EMBL" id="RAPN01000001">
    <property type="protein sequence ID" value="RKD90500.1"/>
    <property type="molecule type" value="Genomic_DNA"/>
</dbReference>
<dbReference type="CDD" id="cd00077">
    <property type="entry name" value="HDc"/>
    <property type="match status" value="1"/>
</dbReference>
<dbReference type="InterPro" id="IPR011624">
    <property type="entry name" value="Metal-dep_PHydrolase_7TM_extra"/>
</dbReference>
<dbReference type="InterPro" id="IPR003607">
    <property type="entry name" value="HD/PDEase_dom"/>
</dbReference>
<evidence type="ECO:0000259" key="2">
    <source>
        <dbReference type="SMART" id="SM00471"/>
    </source>
</evidence>
<reference evidence="3 4" key="1">
    <citation type="submission" date="2018-09" db="EMBL/GenBank/DDBJ databases">
        <title>Genomic Encyclopedia of Archaeal and Bacterial Type Strains, Phase II (KMG-II): from individual species to whole genera.</title>
        <authorList>
            <person name="Goeker M."/>
        </authorList>
    </citation>
    <scope>NUCLEOTIDE SEQUENCE [LARGE SCALE GENOMIC DNA]</scope>
    <source>
        <strain evidence="3 4">DSM 27148</strain>
    </source>
</reference>
<dbReference type="SMART" id="SM00471">
    <property type="entry name" value="HDc"/>
    <property type="match status" value="1"/>
</dbReference>
<dbReference type="NCBIfam" id="TIGR00277">
    <property type="entry name" value="HDIG"/>
    <property type="match status" value="1"/>
</dbReference>
<dbReference type="Pfam" id="PF07698">
    <property type="entry name" value="7TM-7TMR_HD"/>
    <property type="match status" value="1"/>
</dbReference>
<protein>
    <recommendedName>
        <fullName evidence="2">HD/PDEase domain-containing protein</fullName>
    </recommendedName>
</protein>
<feature type="transmembrane region" description="Helical" evidence="1">
    <location>
        <begin position="394"/>
        <end position="415"/>
    </location>
</feature>
<name>A0A419W503_9BACT</name>
<evidence type="ECO:0000313" key="4">
    <source>
        <dbReference type="Proteomes" id="UP000283387"/>
    </source>
</evidence>
<dbReference type="OrthoDB" id="9806952at2"/>
<dbReference type="InterPro" id="IPR052722">
    <property type="entry name" value="PgpH_phosphodiesterase"/>
</dbReference>
<dbReference type="Pfam" id="PF07697">
    <property type="entry name" value="7TMR-HDED"/>
    <property type="match status" value="1"/>
</dbReference>
<dbReference type="Proteomes" id="UP000283387">
    <property type="component" value="Unassembled WGS sequence"/>
</dbReference>
<dbReference type="InterPro" id="IPR011621">
    <property type="entry name" value="Metal-dep_PHydrolase_7TM_intra"/>
</dbReference>
<dbReference type="Gene3D" id="1.10.3210.10">
    <property type="entry name" value="Hypothetical protein af1432"/>
    <property type="match status" value="1"/>
</dbReference>
<feature type="transmembrane region" description="Helical" evidence="1">
    <location>
        <begin position="267"/>
        <end position="290"/>
    </location>
</feature>
<feature type="transmembrane region" description="Helical" evidence="1">
    <location>
        <begin position="12"/>
        <end position="32"/>
    </location>
</feature>
<comment type="caution">
    <text evidence="3">The sequence shown here is derived from an EMBL/GenBank/DDBJ whole genome shotgun (WGS) entry which is preliminary data.</text>
</comment>
<sequence length="688" mass="79342">MKKLLTRLGQYYHILFIALVFSATIFLLYLIIPGESRFRYEFQKNAPWRHETLIAPFNFAIYKPDEVVKNERDSVKKEFIPYYEMDTLVSMQQCKNFELELISLTTEIPTLTDKTIADVTVIMKQVYEAGIISQSPETHPILKDKTELYIIDNKTVSKIPVASIYSLKTAFQALNDTLHYFLKDGYNQLNQNMNLADFIQANLNYGEEYNLQEMDKLVNSVSETQGMVQAGERIIFKGDIVTPDKFQILNSLKRSYETKQGQNIDGYLLIIGKLIMIVACILILILYLAYFRREIFNEKRHLSFILLMIVLMVFTFRFILQHDFINIYVVPLAILPILLRIFFDSRTAIFALLVTSLLIGYFAPNNYEFIFLNLIAGFIAVFSLDKLHRRSHLVFTALWVFVTYSVLFLALAMIHEGNFEAIRWDELEWFAGNAILILLAYPLIYIFEKLFGFVSDVTLIELSNTNQPLLRKLAEEAPGTFQHSLQIASLAEAVIHRIGGNPFLAYAGALYHDIGKTNQPVYFVENQSAGMSPHSEMGYKESAKVIIDHVTYGVRLARKHKLPEILIDFITTHHGTMQAKYFYTLYKNEHPEVAADPKDFTYPGPRPQSKETSVVMIIDGIEAATRALKEKTHDNIRELIGKMVQQKLDDGQLDNTDLTLRDITLIKETLLEKLMNIYHVRIEYPKEK</sequence>
<dbReference type="RefSeq" id="WP_120271903.1">
    <property type="nucleotide sequence ID" value="NZ_RAPN01000001.1"/>
</dbReference>